<evidence type="ECO:0000313" key="1">
    <source>
        <dbReference type="EMBL" id="MBX66738.1"/>
    </source>
</evidence>
<accession>A0A2P2QIA7</accession>
<organism evidence="1">
    <name type="scientific">Rhizophora mucronata</name>
    <name type="common">Asiatic mangrove</name>
    <dbReference type="NCBI Taxonomy" id="61149"/>
    <lineage>
        <taxon>Eukaryota</taxon>
        <taxon>Viridiplantae</taxon>
        <taxon>Streptophyta</taxon>
        <taxon>Embryophyta</taxon>
        <taxon>Tracheophyta</taxon>
        <taxon>Spermatophyta</taxon>
        <taxon>Magnoliopsida</taxon>
        <taxon>eudicotyledons</taxon>
        <taxon>Gunneridae</taxon>
        <taxon>Pentapetalae</taxon>
        <taxon>rosids</taxon>
        <taxon>fabids</taxon>
        <taxon>Malpighiales</taxon>
        <taxon>Rhizophoraceae</taxon>
        <taxon>Rhizophora</taxon>
    </lineage>
</organism>
<name>A0A2P2QIA7_RHIMU</name>
<dbReference type="EMBL" id="GGEC01086254">
    <property type="protein sequence ID" value="MBX66738.1"/>
    <property type="molecule type" value="Transcribed_RNA"/>
</dbReference>
<protein>
    <submittedName>
        <fullName evidence="1">Uncharacterized protein</fullName>
    </submittedName>
</protein>
<reference evidence="1" key="1">
    <citation type="submission" date="2018-02" db="EMBL/GenBank/DDBJ databases">
        <title>Rhizophora mucronata_Transcriptome.</title>
        <authorList>
            <person name="Meera S.P."/>
            <person name="Sreeshan A."/>
            <person name="Augustine A."/>
        </authorList>
    </citation>
    <scope>NUCLEOTIDE SEQUENCE</scope>
    <source>
        <tissue evidence="1">Leaf</tissue>
    </source>
</reference>
<sequence>MTATLIENIQKKCSSSTCLCSKFQNCVF</sequence>
<proteinExistence type="predicted"/>
<dbReference type="AlphaFoldDB" id="A0A2P2QIA7"/>